<keyword evidence="2" id="KW-0732">Signal</keyword>
<dbReference type="GO" id="GO:0004222">
    <property type="term" value="F:metalloendopeptidase activity"/>
    <property type="evidence" value="ECO:0007669"/>
    <property type="project" value="TreeGrafter"/>
</dbReference>
<feature type="signal peptide" evidence="2">
    <location>
        <begin position="1"/>
        <end position="23"/>
    </location>
</feature>
<evidence type="ECO:0000259" key="3">
    <source>
        <dbReference type="Pfam" id="PF01551"/>
    </source>
</evidence>
<dbReference type="InterPro" id="IPR050570">
    <property type="entry name" value="Cell_wall_metabolism_enzyme"/>
</dbReference>
<dbReference type="Proteomes" id="UP000661025">
    <property type="component" value="Unassembled WGS sequence"/>
</dbReference>
<evidence type="ECO:0000313" key="4">
    <source>
        <dbReference type="EMBL" id="MBD9724709.1"/>
    </source>
</evidence>
<dbReference type="PANTHER" id="PTHR21666">
    <property type="entry name" value="PEPTIDASE-RELATED"/>
    <property type="match status" value="1"/>
</dbReference>
<comment type="caution">
    <text evidence="4">The sequence shown here is derived from an EMBL/GenBank/DDBJ whole genome shotgun (WGS) entry which is preliminary data.</text>
</comment>
<dbReference type="GeneID" id="79932352"/>
<dbReference type="SUPFAM" id="SSF51261">
    <property type="entry name" value="Duplicated hybrid motif"/>
    <property type="match status" value="1"/>
</dbReference>
<dbReference type="Gene3D" id="2.70.70.10">
    <property type="entry name" value="Glucose Permease (Domain IIA)"/>
    <property type="match status" value="1"/>
</dbReference>
<dbReference type="EMBL" id="JACYXT010000005">
    <property type="protein sequence ID" value="MBD9724709.1"/>
    <property type="molecule type" value="Genomic_DNA"/>
</dbReference>
<keyword evidence="1" id="KW-0175">Coiled coil</keyword>
<name>A0A927QLC0_9ACTN</name>
<dbReference type="FunFam" id="2.70.70.10:FF:000013">
    <property type="entry name" value="Peptidase family M23"/>
    <property type="match status" value="1"/>
</dbReference>
<proteinExistence type="predicted"/>
<feature type="chain" id="PRO_5038426645" evidence="2">
    <location>
        <begin position="24"/>
        <end position="354"/>
    </location>
</feature>
<feature type="coiled-coil region" evidence="1">
    <location>
        <begin position="69"/>
        <end position="96"/>
    </location>
</feature>
<accession>A0A927QLC0</accession>
<dbReference type="PANTHER" id="PTHR21666:SF270">
    <property type="entry name" value="MUREIN HYDROLASE ACTIVATOR ENVC"/>
    <property type="match status" value="1"/>
</dbReference>
<sequence>MRFSRRHSLLVAVVLCASATVVARPTAADSDRGGSSGAPAEEGISAQVARLFEEAAVATQRYEAGRRAAEAQKARTKRLERLLTRERKQIAVLNADLGRIARAQYREGGGVPYTAQMLFAEDTEELMRGQRAAWQADLAVNNAVSKSRRAETRLAADEAEAATAWRALEEWRTGLSGIKKAIEQKLEVAQWTLQGQADEAVAAGSCRGAVRLEQPDGEPSGAWVAPVATYELSAGYGSGGERWVSRHTGQDFAVPIGTPVRAVGAGRVVKVSCGGAFGIEIVVEHADGYFTQYAHLAAVTVDQGDRVRPGQWIGQSGTTGNSTGPHLHFEVRVTPELGSGVDPVPWLRKHGVTL</sequence>
<organism evidence="4 5">
    <name type="scientific">Streptomyces caniscabiei</name>
    <dbReference type="NCBI Taxonomy" id="2746961"/>
    <lineage>
        <taxon>Bacteria</taxon>
        <taxon>Bacillati</taxon>
        <taxon>Actinomycetota</taxon>
        <taxon>Actinomycetes</taxon>
        <taxon>Kitasatosporales</taxon>
        <taxon>Streptomycetaceae</taxon>
        <taxon>Streptomyces</taxon>
    </lineage>
</organism>
<feature type="domain" description="M23ase beta-sheet core" evidence="3">
    <location>
        <begin position="246"/>
        <end position="333"/>
    </location>
</feature>
<dbReference type="Pfam" id="PF01551">
    <property type="entry name" value="Peptidase_M23"/>
    <property type="match status" value="1"/>
</dbReference>
<dbReference type="CDD" id="cd12797">
    <property type="entry name" value="M23_peptidase"/>
    <property type="match status" value="1"/>
</dbReference>
<dbReference type="InterPro" id="IPR016047">
    <property type="entry name" value="M23ase_b-sheet_dom"/>
</dbReference>
<gene>
    <name evidence="4" type="ORF">IHE70_16095</name>
</gene>
<protein>
    <submittedName>
        <fullName evidence="4">M23 family metallopeptidase</fullName>
    </submittedName>
</protein>
<reference evidence="4" key="1">
    <citation type="submission" date="2020-09" db="EMBL/GenBank/DDBJ databases">
        <title>Streptomyces canutascabiei sp. nov., which causes potato common scab and is distributed across the world.</title>
        <authorList>
            <person name="Nguyen H.P."/>
            <person name="Weisberg A.J."/>
            <person name="Chang J.H."/>
            <person name="Clarke C.R."/>
        </authorList>
    </citation>
    <scope>NUCLEOTIDE SEQUENCE</scope>
    <source>
        <strain evidence="4">ID-01-6.2a</strain>
    </source>
</reference>
<dbReference type="InterPro" id="IPR011055">
    <property type="entry name" value="Dup_hybrid_motif"/>
</dbReference>
<dbReference type="AlphaFoldDB" id="A0A927QLC0"/>
<evidence type="ECO:0000256" key="1">
    <source>
        <dbReference type="SAM" id="Coils"/>
    </source>
</evidence>
<evidence type="ECO:0000313" key="5">
    <source>
        <dbReference type="Proteomes" id="UP000661025"/>
    </source>
</evidence>
<evidence type="ECO:0000256" key="2">
    <source>
        <dbReference type="SAM" id="SignalP"/>
    </source>
</evidence>
<dbReference type="RefSeq" id="WP_192334664.1">
    <property type="nucleotide sequence ID" value="NZ_CP119182.1"/>
</dbReference>